<dbReference type="AlphaFoldDB" id="A0A1N7I9D2"/>
<evidence type="ECO:0000313" key="2">
    <source>
        <dbReference type="Proteomes" id="UP000186373"/>
    </source>
</evidence>
<reference evidence="2" key="1">
    <citation type="submission" date="2017-01" db="EMBL/GenBank/DDBJ databases">
        <authorList>
            <person name="Varghese N."/>
            <person name="Submissions S."/>
        </authorList>
    </citation>
    <scope>NUCLEOTIDE SEQUENCE [LARGE SCALE GENOMIC DNA]</scope>
    <source>
        <strain evidence="2">DSM 17126</strain>
    </source>
</reference>
<accession>A0A1N7I9D2</accession>
<dbReference type="OrthoDB" id="1219022at2"/>
<dbReference type="Proteomes" id="UP000186373">
    <property type="component" value="Unassembled WGS sequence"/>
</dbReference>
<organism evidence="1 2">
    <name type="scientific">Chryseobacterium shigense</name>
    <dbReference type="NCBI Taxonomy" id="297244"/>
    <lineage>
        <taxon>Bacteria</taxon>
        <taxon>Pseudomonadati</taxon>
        <taxon>Bacteroidota</taxon>
        <taxon>Flavobacteriia</taxon>
        <taxon>Flavobacteriales</taxon>
        <taxon>Weeksellaceae</taxon>
        <taxon>Chryseobacterium group</taxon>
        <taxon>Chryseobacterium</taxon>
    </lineage>
</organism>
<proteinExistence type="predicted"/>
<dbReference type="RefSeq" id="WP_123911922.1">
    <property type="nucleotide sequence ID" value="NZ_FTNY01000002.1"/>
</dbReference>
<evidence type="ECO:0000313" key="1">
    <source>
        <dbReference type="EMBL" id="SIS33669.1"/>
    </source>
</evidence>
<gene>
    <name evidence="1" type="ORF">SAMN05421639_102703</name>
</gene>
<keyword evidence="2" id="KW-1185">Reference proteome</keyword>
<protein>
    <submittedName>
        <fullName evidence="1">Uncharacterized protein</fullName>
    </submittedName>
</protein>
<name>A0A1N7I9D2_9FLAO</name>
<sequence>MMKYFIAFFALITSSLIFGQVGINTSKPNSKSGLHVSERNDPSSTAAPDRFNGVIIQRYTTAERATIAPGAAENGLTIYNTSTSCYNVWNWNSGTGTGSWTALCGEKQGLVEFIDCNSIKVVGKYVTDKPLSSQTVHIEVPVKVTQLGSYSYTTNTVNGVTFTAQGTFVNLGPQTVNLYPTAITATPAGGVFNYSVTVAPTAAGSSGIICNNVSVGFINRAGATMKIVNVPGTNGSSLVAGTNSSGLVYQWLNGINTIGASNSALSYSGTADIQIVNVSLNSLVALENALEGASGIIVGANDGINAGFANVIKEWNESTGGFVINYADSVSESGLADILKFYVENGNTANAIVNANASSLPQIFGAGQPFLISPGLNIGSDGSNAGQISTSKGTNFINIEARRGGVIDLTRNIVLFGDKFGNATATSAGPKQNFARVLCDVFAYFIKDAPVY</sequence>
<dbReference type="EMBL" id="FTNY01000002">
    <property type="protein sequence ID" value="SIS33669.1"/>
    <property type="molecule type" value="Genomic_DNA"/>
</dbReference>